<sequence length="248" mass="26574">MKANIIKAPTRFGLLLYPGFAPLDVFGPIQALTSLSYAYGDLNLTIISETLDPVYPGPPAVGVKTFWPVVINSTVSEGILPTHTFETAPPIDVLMIPGGFGGWAPAPILDSTYAFIKERYPTLQYLFTVCTGSALVARTGVLDGKHATTNKNAWDIVTPWGPKVKWVAQARWVTDGNIWTTSGVAAGIDGFLAWIEAVYPPEAATNVANGMEYVRNSNSTNDPFAALNGLTDANNSTNPSPKYALIVI</sequence>
<dbReference type="PANTHER" id="PTHR43130:SF15">
    <property type="entry name" value="THIJ_PFPI FAMILY PROTEIN (AFU_ORTHOLOGUE AFUA_5G14240)"/>
    <property type="match status" value="1"/>
</dbReference>
<protein>
    <submittedName>
        <fullName evidence="2">DJ-1/PfpI family protein</fullName>
    </submittedName>
</protein>
<dbReference type="CDD" id="cd03139">
    <property type="entry name" value="GATase1_PfpI_2"/>
    <property type="match status" value="1"/>
</dbReference>
<dbReference type="EMBL" id="KZ613966">
    <property type="protein sequence ID" value="PMD30668.1"/>
    <property type="molecule type" value="Genomic_DNA"/>
</dbReference>
<dbReference type="OrthoDB" id="543156at2759"/>
<evidence type="ECO:0000313" key="3">
    <source>
        <dbReference type="Proteomes" id="UP000235786"/>
    </source>
</evidence>
<proteinExistence type="predicted"/>
<keyword evidence="3" id="KW-1185">Reference proteome</keyword>
<feature type="domain" description="DJ-1/PfpI" evidence="1">
    <location>
        <begin position="15"/>
        <end position="190"/>
    </location>
</feature>
<evidence type="ECO:0000313" key="2">
    <source>
        <dbReference type="EMBL" id="PMD30668.1"/>
    </source>
</evidence>
<dbReference type="AlphaFoldDB" id="A0A2J6QWM1"/>
<organism evidence="2 3">
    <name type="scientific">Hyaloscypha variabilis (strain UAMH 11265 / GT02V1 / F)</name>
    <name type="common">Meliniomyces variabilis</name>
    <dbReference type="NCBI Taxonomy" id="1149755"/>
    <lineage>
        <taxon>Eukaryota</taxon>
        <taxon>Fungi</taxon>
        <taxon>Dikarya</taxon>
        <taxon>Ascomycota</taxon>
        <taxon>Pezizomycotina</taxon>
        <taxon>Leotiomycetes</taxon>
        <taxon>Helotiales</taxon>
        <taxon>Hyaloscyphaceae</taxon>
        <taxon>Hyaloscypha</taxon>
        <taxon>Hyaloscypha variabilis</taxon>
    </lineage>
</organism>
<dbReference type="Gene3D" id="3.40.50.880">
    <property type="match status" value="1"/>
</dbReference>
<dbReference type="InterPro" id="IPR052158">
    <property type="entry name" value="INH-QAR"/>
</dbReference>
<dbReference type="InterPro" id="IPR002818">
    <property type="entry name" value="DJ-1/PfpI"/>
</dbReference>
<reference evidence="2 3" key="1">
    <citation type="submission" date="2016-04" db="EMBL/GenBank/DDBJ databases">
        <title>A degradative enzymes factory behind the ericoid mycorrhizal symbiosis.</title>
        <authorList>
            <consortium name="DOE Joint Genome Institute"/>
            <person name="Martino E."/>
            <person name="Morin E."/>
            <person name="Grelet G."/>
            <person name="Kuo A."/>
            <person name="Kohler A."/>
            <person name="Daghino S."/>
            <person name="Barry K."/>
            <person name="Choi C."/>
            <person name="Cichocki N."/>
            <person name="Clum A."/>
            <person name="Copeland A."/>
            <person name="Hainaut M."/>
            <person name="Haridas S."/>
            <person name="Labutti K."/>
            <person name="Lindquist E."/>
            <person name="Lipzen A."/>
            <person name="Khouja H.-R."/>
            <person name="Murat C."/>
            <person name="Ohm R."/>
            <person name="Olson A."/>
            <person name="Spatafora J."/>
            <person name="Veneault-Fourrey C."/>
            <person name="Henrissat B."/>
            <person name="Grigoriev I."/>
            <person name="Martin F."/>
            <person name="Perotto S."/>
        </authorList>
    </citation>
    <scope>NUCLEOTIDE SEQUENCE [LARGE SCALE GENOMIC DNA]</scope>
    <source>
        <strain evidence="2 3">F</strain>
    </source>
</reference>
<evidence type="ECO:0000259" key="1">
    <source>
        <dbReference type="Pfam" id="PF01965"/>
    </source>
</evidence>
<accession>A0A2J6QWM1</accession>
<dbReference type="PANTHER" id="PTHR43130">
    <property type="entry name" value="ARAC-FAMILY TRANSCRIPTIONAL REGULATOR"/>
    <property type="match status" value="1"/>
</dbReference>
<dbReference type="SUPFAM" id="SSF52317">
    <property type="entry name" value="Class I glutamine amidotransferase-like"/>
    <property type="match status" value="1"/>
</dbReference>
<dbReference type="Proteomes" id="UP000235786">
    <property type="component" value="Unassembled WGS sequence"/>
</dbReference>
<dbReference type="InterPro" id="IPR029062">
    <property type="entry name" value="Class_I_gatase-like"/>
</dbReference>
<name>A0A2J6QWM1_HYAVF</name>
<gene>
    <name evidence="2" type="ORF">L207DRAFT_443652</name>
</gene>
<dbReference type="Pfam" id="PF01965">
    <property type="entry name" value="DJ-1_PfpI"/>
    <property type="match status" value="1"/>
</dbReference>
<dbReference type="STRING" id="1149755.A0A2J6QWM1"/>